<dbReference type="InterPro" id="IPR000120">
    <property type="entry name" value="Amidase"/>
</dbReference>
<proteinExistence type="inferred from homology"/>
<dbReference type="GO" id="GO:0016740">
    <property type="term" value="F:transferase activity"/>
    <property type="evidence" value="ECO:0007669"/>
    <property type="project" value="UniProtKB-KW"/>
</dbReference>
<dbReference type="EMBL" id="MHKV01000030">
    <property type="protein sequence ID" value="OGY96901.1"/>
    <property type="molecule type" value="Genomic_DNA"/>
</dbReference>
<evidence type="ECO:0000256" key="7">
    <source>
        <dbReference type="HAMAP-Rule" id="MF_00120"/>
    </source>
</evidence>
<evidence type="ECO:0000313" key="9">
    <source>
        <dbReference type="EMBL" id="OGY96901.1"/>
    </source>
</evidence>
<dbReference type="InterPro" id="IPR004412">
    <property type="entry name" value="GatA"/>
</dbReference>
<dbReference type="SUPFAM" id="SSF75304">
    <property type="entry name" value="Amidase signature (AS) enzymes"/>
    <property type="match status" value="1"/>
</dbReference>
<dbReference type="PROSITE" id="PS00571">
    <property type="entry name" value="AMIDASES"/>
    <property type="match status" value="1"/>
</dbReference>
<keyword evidence="4 7" id="KW-0067">ATP-binding</keyword>
<comment type="function">
    <text evidence="7">Allows the formation of correctly charged Gln-tRNA(Gln) through the transamidation of misacylated Glu-tRNA(Gln) in organisms which lack glutaminyl-tRNA synthetase. The reaction takes place in the presence of glutamine and ATP through an activated gamma-phospho-Glu-tRNA(Gln).</text>
</comment>
<feature type="domain" description="Amidase" evidence="8">
    <location>
        <begin position="27"/>
        <end position="467"/>
    </location>
</feature>
<sequence>MHLHDLTISTIREGLLGKKFSALELAQAHFKFIREKDRSIGAFLSLNEEEALRAAEETDLAIAKDEPVPPLSGVPVALKDNMLMEGGITTAGSRILETYRGAYDATVVRKLRDAKAVIIGKTNLDEFAMGSSTESSAFQRTVNPHDPERVPGGSSGGSAAAVAAHMAVVALGSDTGGSIRQPASLCGVVGMKPTYGSVSRYGLIAMSSSLDQIGPFAKTVEDAALLYDAIKGYDPHDATSLPAGRQASQAEPSFEELRKLTIGLPEEYFAGGLEPETEAAVAAAIERFKGLGVAMKKISLPHTNYALSCYYIIMPAEVSANLARFDGIRYGTRPSKAENLLDIYTKARGDGFGLEVQRRIILGTFVLSSGYYDAYYAKAQKVRTLIARDFENAWKEVDVILTPVSPTRAFKFGEKTDDPLKMYLSDIFTIPVNLAGLPGISIPADRSLPLPVGFQLIGRPFREADILGLGKLYERL</sequence>
<evidence type="ECO:0000259" key="8">
    <source>
        <dbReference type="Pfam" id="PF01425"/>
    </source>
</evidence>
<evidence type="ECO:0000256" key="5">
    <source>
        <dbReference type="ARBA" id="ARBA00022917"/>
    </source>
</evidence>
<dbReference type="GO" id="GO:0005524">
    <property type="term" value="F:ATP binding"/>
    <property type="evidence" value="ECO:0007669"/>
    <property type="project" value="UniProtKB-KW"/>
</dbReference>
<dbReference type="NCBIfam" id="TIGR00132">
    <property type="entry name" value="gatA"/>
    <property type="match status" value="1"/>
</dbReference>
<comment type="catalytic activity">
    <reaction evidence="6 7">
        <text>L-glutamyl-tRNA(Gln) + L-glutamine + ATP + H2O = L-glutaminyl-tRNA(Gln) + L-glutamate + ADP + phosphate + H(+)</text>
        <dbReference type="Rhea" id="RHEA:17521"/>
        <dbReference type="Rhea" id="RHEA-COMP:9681"/>
        <dbReference type="Rhea" id="RHEA-COMP:9684"/>
        <dbReference type="ChEBI" id="CHEBI:15377"/>
        <dbReference type="ChEBI" id="CHEBI:15378"/>
        <dbReference type="ChEBI" id="CHEBI:29985"/>
        <dbReference type="ChEBI" id="CHEBI:30616"/>
        <dbReference type="ChEBI" id="CHEBI:43474"/>
        <dbReference type="ChEBI" id="CHEBI:58359"/>
        <dbReference type="ChEBI" id="CHEBI:78520"/>
        <dbReference type="ChEBI" id="CHEBI:78521"/>
        <dbReference type="ChEBI" id="CHEBI:456216"/>
        <dbReference type="EC" id="6.3.5.7"/>
    </reaction>
</comment>
<comment type="caution">
    <text evidence="9">The sequence shown here is derived from an EMBL/GenBank/DDBJ whole genome shotgun (WGS) entry which is preliminary data.</text>
</comment>
<dbReference type="PANTHER" id="PTHR11895:SF151">
    <property type="entry name" value="GLUTAMYL-TRNA(GLN) AMIDOTRANSFERASE SUBUNIT A"/>
    <property type="match status" value="1"/>
</dbReference>
<reference evidence="9 10" key="1">
    <citation type="journal article" date="2016" name="Nat. Commun.">
        <title>Thousands of microbial genomes shed light on interconnected biogeochemical processes in an aquifer system.</title>
        <authorList>
            <person name="Anantharaman K."/>
            <person name="Brown C.T."/>
            <person name="Hug L.A."/>
            <person name="Sharon I."/>
            <person name="Castelle C.J."/>
            <person name="Probst A.J."/>
            <person name="Thomas B.C."/>
            <person name="Singh A."/>
            <person name="Wilkins M.J."/>
            <person name="Karaoz U."/>
            <person name="Brodie E.L."/>
            <person name="Williams K.H."/>
            <person name="Hubbard S.S."/>
            <person name="Banfield J.F."/>
        </authorList>
    </citation>
    <scope>NUCLEOTIDE SEQUENCE [LARGE SCALE GENOMIC DNA]</scope>
</reference>
<dbReference type="Gene3D" id="3.90.1300.10">
    <property type="entry name" value="Amidase signature (AS) domain"/>
    <property type="match status" value="1"/>
</dbReference>
<dbReference type="HAMAP" id="MF_00120">
    <property type="entry name" value="GatA"/>
    <property type="match status" value="1"/>
</dbReference>
<dbReference type="PANTHER" id="PTHR11895">
    <property type="entry name" value="TRANSAMIDASE"/>
    <property type="match status" value="1"/>
</dbReference>
<dbReference type="EC" id="6.3.5.7" evidence="7"/>
<name>A0A1G2C6X1_9BACT</name>
<keyword evidence="3 7" id="KW-0547">Nucleotide-binding</keyword>
<dbReference type="AlphaFoldDB" id="A0A1G2C6X1"/>
<feature type="active site" description="Charge relay system" evidence="7">
    <location>
        <position position="79"/>
    </location>
</feature>
<feature type="active site" description="Charge relay system" evidence="7">
    <location>
        <position position="154"/>
    </location>
</feature>
<dbReference type="Pfam" id="PF01425">
    <property type="entry name" value="Amidase"/>
    <property type="match status" value="1"/>
</dbReference>
<evidence type="ECO:0000256" key="3">
    <source>
        <dbReference type="ARBA" id="ARBA00022741"/>
    </source>
</evidence>
<organism evidence="9 10">
    <name type="scientific">Candidatus Liptonbacteria bacterium GWC1_60_9</name>
    <dbReference type="NCBI Taxonomy" id="1798645"/>
    <lineage>
        <taxon>Bacteria</taxon>
        <taxon>Candidatus Liptoniibacteriota</taxon>
    </lineage>
</organism>
<dbReference type="InterPro" id="IPR023631">
    <property type="entry name" value="Amidase_dom"/>
</dbReference>
<dbReference type="Proteomes" id="UP000176349">
    <property type="component" value="Unassembled WGS sequence"/>
</dbReference>
<evidence type="ECO:0000256" key="6">
    <source>
        <dbReference type="ARBA" id="ARBA00047407"/>
    </source>
</evidence>
<gene>
    <name evidence="7 9" type="primary">gatA</name>
    <name evidence="9" type="ORF">A2128_02205</name>
</gene>
<keyword evidence="2 7" id="KW-0436">Ligase</keyword>
<feature type="active site" description="Acyl-ester intermediate" evidence="7">
    <location>
        <position position="178"/>
    </location>
</feature>
<comment type="similarity">
    <text evidence="1 7">Belongs to the amidase family. GatA subfamily.</text>
</comment>
<dbReference type="GO" id="GO:0050567">
    <property type="term" value="F:glutaminyl-tRNA synthase (glutamine-hydrolyzing) activity"/>
    <property type="evidence" value="ECO:0007669"/>
    <property type="project" value="UniProtKB-UniRule"/>
</dbReference>
<evidence type="ECO:0000313" key="10">
    <source>
        <dbReference type="Proteomes" id="UP000176349"/>
    </source>
</evidence>
<comment type="subunit">
    <text evidence="7">Heterotrimer of A, B and C subunits.</text>
</comment>
<keyword evidence="9" id="KW-0808">Transferase</keyword>
<dbReference type="InterPro" id="IPR036928">
    <property type="entry name" value="AS_sf"/>
</dbReference>
<dbReference type="GO" id="GO:0006412">
    <property type="term" value="P:translation"/>
    <property type="evidence" value="ECO:0007669"/>
    <property type="project" value="UniProtKB-UniRule"/>
</dbReference>
<accession>A0A1G2C6X1</accession>
<evidence type="ECO:0000256" key="1">
    <source>
        <dbReference type="ARBA" id="ARBA00008069"/>
    </source>
</evidence>
<keyword evidence="5 7" id="KW-0648">Protein biosynthesis</keyword>
<protein>
    <recommendedName>
        <fullName evidence="7">Glutamyl-tRNA(Gln) amidotransferase subunit A</fullName>
        <shortName evidence="7">Glu-ADT subunit A</shortName>
        <ecNumber evidence="7">6.3.5.7</ecNumber>
    </recommendedName>
</protein>
<evidence type="ECO:0000256" key="4">
    <source>
        <dbReference type="ARBA" id="ARBA00022840"/>
    </source>
</evidence>
<evidence type="ECO:0000256" key="2">
    <source>
        <dbReference type="ARBA" id="ARBA00022598"/>
    </source>
</evidence>
<dbReference type="GO" id="GO:0030956">
    <property type="term" value="C:glutamyl-tRNA(Gln) amidotransferase complex"/>
    <property type="evidence" value="ECO:0007669"/>
    <property type="project" value="InterPro"/>
</dbReference>
<dbReference type="InterPro" id="IPR020556">
    <property type="entry name" value="Amidase_CS"/>
</dbReference>